<organism evidence="1 2">
    <name type="scientific">Zarea fungicola</name>
    <dbReference type="NCBI Taxonomy" id="93591"/>
    <lineage>
        <taxon>Eukaryota</taxon>
        <taxon>Fungi</taxon>
        <taxon>Dikarya</taxon>
        <taxon>Ascomycota</taxon>
        <taxon>Pezizomycotina</taxon>
        <taxon>Sordariomycetes</taxon>
        <taxon>Hypocreomycetidae</taxon>
        <taxon>Hypocreales</taxon>
        <taxon>Cordycipitaceae</taxon>
        <taxon>Zarea</taxon>
    </lineage>
</organism>
<evidence type="ECO:0000313" key="1">
    <source>
        <dbReference type="EMBL" id="KAJ2981556.1"/>
    </source>
</evidence>
<keyword evidence="2" id="KW-1185">Reference proteome</keyword>
<sequence length="134" mass="13972">MHFNSIAALAFTAITGVAGLGINCRGSVLCDNPSFKLTTLLADVQKVDNNRWYQNGEHIACWENVAGGGLCAFLQGTGGIPGSLIKTLLQDLVNHNCHACGSIPVFYPSDNNVASHGELTVNAVHSTGGCNGLC</sequence>
<accession>A0ACC1NRR6</accession>
<dbReference type="EMBL" id="JANJQO010000123">
    <property type="protein sequence ID" value="KAJ2981556.1"/>
    <property type="molecule type" value="Genomic_DNA"/>
</dbReference>
<protein>
    <submittedName>
        <fullName evidence="1">Uncharacterized protein</fullName>
    </submittedName>
</protein>
<name>A0ACC1NRR6_9HYPO</name>
<gene>
    <name evidence="1" type="ORF">NQ176_g1947</name>
</gene>
<comment type="caution">
    <text evidence="1">The sequence shown here is derived from an EMBL/GenBank/DDBJ whole genome shotgun (WGS) entry which is preliminary data.</text>
</comment>
<dbReference type="Proteomes" id="UP001143910">
    <property type="component" value="Unassembled WGS sequence"/>
</dbReference>
<evidence type="ECO:0000313" key="2">
    <source>
        <dbReference type="Proteomes" id="UP001143910"/>
    </source>
</evidence>
<reference evidence="1" key="1">
    <citation type="submission" date="2022-08" db="EMBL/GenBank/DDBJ databases">
        <title>Genome Sequence of Lecanicillium fungicola.</title>
        <authorList>
            <person name="Buettner E."/>
        </authorList>
    </citation>
    <scope>NUCLEOTIDE SEQUENCE</scope>
    <source>
        <strain evidence="1">Babe33</strain>
    </source>
</reference>
<proteinExistence type="predicted"/>